<keyword evidence="4" id="KW-1185">Reference proteome</keyword>
<feature type="domain" description="Rad51-like C-terminal" evidence="2">
    <location>
        <begin position="313"/>
        <end position="463"/>
    </location>
</feature>
<dbReference type="InterPro" id="IPR010995">
    <property type="entry name" value="DNA_repair_Rad51/TF_NusA_a-hlx"/>
</dbReference>
<evidence type="ECO:0000313" key="3">
    <source>
        <dbReference type="EMBL" id="KAK9041933.1"/>
    </source>
</evidence>
<dbReference type="SUPFAM" id="SSF47794">
    <property type="entry name" value="Rad51 N-terminal domain-like"/>
    <property type="match status" value="2"/>
</dbReference>
<dbReference type="EMBL" id="JBBPBN010000004">
    <property type="protein sequence ID" value="KAK9041933.1"/>
    <property type="molecule type" value="Genomic_DNA"/>
</dbReference>
<dbReference type="Proteomes" id="UP001396334">
    <property type="component" value="Unassembled WGS sequence"/>
</dbReference>
<sequence>MVALIWQCCSTESSTDNVTVELCRFGLKGADVMGNGGLCKESGIASLDIKKHKGAVLRTVEPVSFTPKKDLLQIKGISEAKVYKIMEAGSIAEIYGEFHSGKTQLCHTLCVTCQLGLNGANVLGNMAYAGVYNTDHEWSLLFEAASIFYYLKCKFNLLFICLTTQLPLDQGGGEGKAMYINAEGTFWPQTLPDGRELGLNGANVLGNMAYAGVYNTDHQWSLLFEAASIFYYLKCKFNLLFICLTTQSRLLFEAPSILYYLKCKFNLLLICLTTQKGSDISSFDIKKLKDAGLCTIESIAYMPRKDLLRIKGIDRGGGEGKAMYIDAKGTFRPQRHLQIVERFVLNGADVVENVAYGRAYNTDHQLRLMLLLKAASLMVETRFALMIVDSTTSFYITDFTGRGELSARQMHLAKFLRFQKLADEVYGKRLASGITLEFPENANTVTNGRGNQDGKQGYGGDVLLFCDNTIRARNAEEFVSANLLDVGGLYEAIKLLECTVIPEEGSQWQCYFYMETQTALAVPHEDNCIVVYSSSQCPEFAHALYTIAKCLGVPGLNLRVIARRAGGGFG</sequence>
<protein>
    <recommendedName>
        <fullName evidence="5">RecA family profile 1 domain-containing protein</fullName>
    </recommendedName>
</protein>
<dbReference type="Gene3D" id="1.10.150.20">
    <property type="entry name" value="5' to 3' exonuclease, C-terminal subdomain"/>
    <property type="match status" value="2"/>
</dbReference>
<dbReference type="SUPFAM" id="SSF52540">
    <property type="entry name" value="P-loop containing nucleoside triphosphate hydrolases"/>
    <property type="match status" value="2"/>
</dbReference>
<dbReference type="PANTHER" id="PTHR22942:SF39">
    <property type="entry name" value="DNA REPAIR PROTEIN RAD51 HOMOLOG 1"/>
    <property type="match status" value="1"/>
</dbReference>
<dbReference type="Pfam" id="PF02738">
    <property type="entry name" value="MoCoBD_1"/>
    <property type="match status" value="1"/>
</dbReference>
<comment type="caution">
    <text evidence="3">The sequence shown here is derived from an EMBL/GenBank/DDBJ whole genome shotgun (WGS) entry which is preliminary data.</text>
</comment>
<dbReference type="InterPro" id="IPR008274">
    <property type="entry name" value="AldOxase/xan_DH_MoCoBD1"/>
</dbReference>
<dbReference type="Pfam" id="PF08423">
    <property type="entry name" value="Rad51"/>
    <property type="match status" value="3"/>
</dbReference>
<evidence type="ECO:0000259" key="2">
    <source>
        <dbReference type="Pfam" id="PF08423"/>
    </source>
</evidence>
<gene>
    <name evidence="3" type="ORF">V6N11_017019</name>
</gene>
<evidence type="ECO:0008006" key="5">
    <source>
        <dbReference type="Google" id="ProtNLM"/>
    </source>
</evidence>
<reference evidence="3 4" key="1">
    <citation type="journal article" date="2024" name="G3 (Bethesda)">
        <title>Genome assembly of Hibiscus sabdariffa L. provides insights into metabolisms of medicinal natural products.</title>
        <authorList>
            <person name="Kim T."/>
        </authorList>
    </citation>
    <scope>NUCLEOTIDE SEQUENCE [LARGE SCALE GENOMIC DNA]</scope>
    <source>
        <strain evidence="3">TK-2024</strain>
        <tissue evidence="3">Old leaves</tissue>
    </source>
</reference>
<feature type="domain" description="Aldehyde oxidase/xanthine dehydrogenase first molybdopterin binding" evidence="1">
    <location>
        <begin position="507"/>
        <end position="570"/>
    </location>
</feature>
<dbReference type="InterPro" id="IPR013632">
    <property type="entry name" value="Rad51_C"/>
</dbReference>
<feature type="domain" description="Rad51-like C-terminal" evidence="2">
    <location>
        <begin position="160"/>
        <end position="242"/>
    </location>
</feature>
<dbReference type="InterPro" id="IPR037165">
    <property type="entry name" value="AldOxase/xan_DH_Mopterin-bd_sf"/>
</dbReference>
<feature type="domain" description="Rad51-like C-terminal" evidence="2">
    <location>
        <begin position="86"/>
        <end position="118"/>
    </location>
</feature>
<name>A0ABR2TXL2_9ROSI</name>
<evidence type="ECO:0000259" key="1">
    <source>
        <dbReference type="Pfam" id="PF02738"/>
    </source>
</evidence>
<accession>A0ABR2TXL2</accession>
<evidence type="ECO:0000313" key="4">
    <source>
        <dbReference type="Proteomes" id="UP001396334"/>
    </source>
</evidence>
<dbReference type="Gene3D" id="3.30.365.10">
    <property type="entry name" value="Aldehyde oxidase/xanthine dehydrogenase, molybdopterin binding domain"/>
    <property type="match status" value="1"/>
</dbReference>
<dbReference type="PANTHER" id="PTHR22942">
    <property type="entry name" value="RECA/RAD51/RADA DNA STRAND-PAIRING FAMILY MEMBER"/>
    <property type="match status" value="1"/>
</dbReference>
<organism evidence="3 4">
    <name type="scientific">Hibiscus sabdariffa</name>
    <name type="common">roselle</name>
    <dbReference type="NCBI Taxonomy" id="183260"/>
    <lineage>
        <taxon>Eukaryota</taxon>
        <taxon>Viridiplantae</taxon>
        <taxon>Streptophyta</taxon>
        <taxon>Embryophyta</taxon>
        <taxon>Tracheophyta</taxon>
        <taxon>Spermatophyta</taxon>
        <taxon>Magnoliopsida</taxon>
        <taxon>eudicotyledons</taxon>
        <taxon>Gunneridae</taxon>
        <taxon>Pentapetalae</taxon>
        <taxon>rosids</taxon>
        <taxon>malvids</taxon>
        <taxon>Malvales</taxon>
        <taxon>Malvaceae</taxon>
        <taxon>Malvoideae</taxon>
        <taxon>Hibiscus</taxon>
    </lineage>
</organism>
<dbReference type="SUPFAM" id="SSF56003">
    <property type="entry name" value="Molybdenum cofactor-binding domain"/>
    <property type="match status" value="1"/>
</dbReference>
<dbReference type="Gene3D" id="3.40.50.300">
    <property type="entry name" value="P-loop containing nucleotide triphosphate hydrolases"/>
    <property type="match status" value="2"/>
</dbReference>
<dbReference type="InterPro" id="IPR027417">
    <property type="entry name" value="P-loop_NTPase"/>
</dbReference>
<proteinExistence type="predicted"/>